<dbReference type="InterPro" id="IPR036770">
    <property type="entry name" value="Ankyrin_rpt-contain_sf"/>
</dbReference>
<name>A0ABQ7H2R3_DUNSA</name>
<feature type="repeat" description="ANK" evidence="3">
    <location>
        <begin position="126"/>
        <end position="158"/>
    </location>
</feature>
<accession>A0ABQ7H2R3</accession>
<dbReference type="InterPro" id="IPR002110">
    <property type="entry name" value="Ankyrin_rpt"/>
</dbReference>
<evidence type="ECO:0000256" key="4">
    <source>
        <dbReference type="SAM" id="MobiDB-lite"/>
    </source>
</evidence>
<feature type="repeat" description="ANK" evidence="3">
    <location>
        <begin position="96"/>
        <end position="125"/>
    </location>
</feature>
<proteinExistence type="predicted"/>
<evidence type="ECO:0000313" key="6">
    <source>
        <dbReference type="Proteomes" id="UP000815325"/>
    </source>
</evidence>
<dbReference type="Proteomes" id="UP000815325">
    <property type="component" value="Unassembled WGS sequence"/>
</dbReference>
<comment type="caution">
    <text evidence="5">The sequence shown here is derived from an EMBL/GenBank/DDBJ whole genome shotgun (WGS) entry which is preliminary data.</text>
</comment>
<dbReference type="Gene3D" id="1.25.40.20">
    <property type="entry name" value="Ankyrin repeat-containing domain"/>
    <property type="match status" value="2"/>
</dbReference>
<reference evidence="5" key="1">
    <citation type="submission" date="2017-08" db="EMBL/GenBank/DDBJ databases">
        <authorList>
            <person name="Polle J.E."/>
            <person name="Barry K."/>
            <person name="Cushman J."/>
            <person name="Schmutz J."/>
            <person name="Tran D."/>
            <person name="Hathwaick L.T."/>
            <person name="Yim W.C."/>
            <person name="Jenkins J."/>
            <person name="Mckie-Krisberg Z.M."/>
            <person name="Prochnik S."/>
            <person name="Lindquist E."/>
            <person name="Dockter R.B."/>
            <person name="Adam C."/>
            <person name="Molina H."/>
            <person name="Bunkerborg J."/>
            <person name="Jin E."/>
            <person name="Buchheim M."/>
            <person name="Magnuson J."/>
        </authorList>
    </citation>
    <scope>NUCLEOTIDE SEQUENCE</scope>
    <source>
        <strain evidence="5">CCAP 19/18</strain>
    </source>
</reference>
<dbReference type="PANTHER" id="PTHR24198">
    <property type="entry name" value="ANKYRIN REPEAT AND PROTEIN KINASE DOMAIN-CONTAINING PROTEIN"/>
    <property type="match status" value="1"/>
</dbReference>
<dbReference type="Pfam" id="PF12796">
    <property type="entry name" value="Ank_2"/>
    <property type="match status" value="1"/>
</dbReference>
<feature type="repeat" description="ANK" evidence="3">
    <location>
        <begin position="159"/>
        <end position="191"/>
    </location>
</feature>
<evidence type="ECO:0000256" key="3">
    <source>
        <dbReference type="PROSITE-ProRule" id="PRU00023"/>
    </source>
</evidence>
<feature type="non-terminal residue" evidence="5">
    <location>
        <position position="1"/>
    </location>
</feature>
<dbReference type="PROSITE" id="PS50297">
    <property type="entry name" value="ANK_REP_REGION"/>
    <property type="match status" value="4"/>
</dbReference>
<evidence type="ECO:0000256" key="1">
    <source>
        <dbReference type="ARBA" id="ARBA00022737"/>
    </source>
</evidence>
<evidence type="ECO:0000313" key="5">
    <source>
        <dbReference type="EMBL" id="KAF5841146.1"/>
    </source>
</evidence>
<keyword evidence="6" id="KW-1185">Reference proteome</keyword>
<dbReference type="SMART" id="SM00248">
    <property type="entry name" value="ANK"/>
    <property type="match status" value="5"/>
</dbReference>
<sequence>GLGAGTVRPPVDDPHKGSFPPGSIFYACQKGDLPGLKLIVDEASQYRIAAATCSVKEDVMGLSPLHVAAEAGQLEIVEFLLRANVEAKCENKFLVTPLHLAALEGHIEICAALIDAQAPLAAQDVAGDQPIHWATTKGRDQVIKLLLKAGSPLDTPNYDGWTPLHRAAYAGEPAAARVLIDAGANLSARTRRGDIPLHLACFSNAVTAMEELIKQNNYDRNARNCQGLTPFGMCLTDEARVLMHIYGAEAATDRVRPSQQDGDVLQQHLARWHAAAMEEGAPGFGSSAQHAACVSRPPQELEKQGQGEGIECDISSAEGDVDMERVSAELLKITMLKRAFPDPEDPEFGRPIEDTRCLGNAFLAEVSSGFSATNPYDLLRGPAPSLGVHSHESYVIGAPALEGPSSTDTPASSSPASSAFPSKRASMGGDAPCSSNNADPPVPIAAQPSGEPRNGRRERPRGPTKLRPSIGFNGLACCPSIVCGMSSKHYKN</sequence>
<keyword evidence="1" id="KW-0677">Repeat</keyword>
<feature type="repeat" description="ANK" evidence="3">
    <location>
        <begin position="60"/>
        <end position="92"/>
    </location>
</feature>
<dbReference type="SUPFAM" id="SSF48403">
    <property type="entry name" value="Ankyrin repeat"/>
    <property type="match status" value="1"/>
</dbReference>
<gene>
    <name evidence="5" type="ORF">DUNSADRAFT_14149</name>
</gene>
<dbReference type="PANTHER" id="PTHR24198:SF194">
    <property type="entry name" value="INVERSIN-A"/>
    <property type="match status" value="1"/>
</dbReference>
<dbReference type="PRINTS" id="PR01415">
    <property type="entry name" value="ANKYRIN"/>
</dbReference>
<feature type="region of interest" description="Disordered" evidence="4">
    <location>
        <begin position="399"/>
        <end position="469"/>
    </location>
</feature>
<keyword evidence="2 3" id="KW-0040">ANK repeat</keyword>
<dbReference type="PROSITE" id="PS50088">
    <property type="entry name" value="ANK_REPEAT"/>
    <property type="match status" value="4"/>
</dbReference>
<protein>
    <submittedName>
        <fullName evidence="5">Ankyrin repeat-containing domain protein</fullName>
    </submittedName>
</protein>
<evidence type="ECO:0000256" key="2">
    <source>
        <dbReference type="ARBA" id="ARBA00023043"/>
    </source>
</evidence>
<dbReference type="Pfam" id="PF00023">
    <property type="entry name" value="Ank"/>
    <property type="match status" value="1"/>
</dbReference>
<organism evidence="5 6">
    <name type="scientific">Dunaliella salina</name>
    <name type="common">Green alga</name>
    <name type="synonym">Protococcus salinus</name>
    <dbReference type="NCBI Taxonomy" id="3046"/>
    <lineage>
        <taxon>Eukaryota</taxon>
        <taxon>Viridiplantae</taxon>
        <taxon>Chlorophyta</taxon>
        <taxon>core chlorophytes</taxon>
        <taxon>Chlorophyceae</taxon>
        <taxon>CS clade</taxon>
        <taxon>Chlamydomonadales</taxon>
        <taxon>Dunaliellaceae</taxon>
        <taxon>Dunaliella</taxon>
    </lineage>
</organism>
<feature type="compositionally biased region" description="Low complexity" evidence="4">
    <location>
        <begin position="404"/>
        <end position="426"/>
    </location>
</feature>
<dbReference type="EMBL" id="MU069493">
    <property type="protein sequence ID" value="KAF5841146.1"/>
    <property type="molecule type" value="Genomic_DNA"/>
</dbReference>